<name>A0A0H3J9S4_CLOPA</name>
<dbReference type="AlphaFoldDB" id="A0A0H3J9S4"/>
<dbReference type="InterPro" id="IPR011620">
    <property type="entry name" value="Sig_transdc_His_kinase_LytS_TM"/>
</dbReference>
<dbReference type="InterPro" id="IPR005467">
    <property type="entry name" value="His_kinase_dom"/>
</dbReference>
<accession>A0A0H3J9S4</accession>
<dbReference type="InterPro" id="IPR010559">
    <property type="entry name" value="Sig_transdc_His_kin_internal"/>
</dbReference>
<dbReference type="GO" id="GO:0005886">
    <property type="term" value="C:plasma membrane"/>
    <property type="evidence" value="ECO:0007669"/>
    <property type="project" value="UniProtKB-SubCell"/>
</dbReference>
<dbReference type="SMART" id="SM00387">
    <property type="entry name" value="HATPase_c"/>
    <property type="match status" value="1"/>
</dbReference>
<evidence type="ECO:0000256" key="2">
    <source>
        <dbReference type="ARBA" id="ARBA00022475"/>
    </source>
</evidence>
<evidence type="ECO:0000256" key="10">
    <source>
        <dbReference type="ARBA" id="ARBA00023136"/>
    </source>
</evidence>
<dbReference type="SUPFAM" id="SSF55874">
    <property type="entry name" value="ATPase domain of HSP90 chaperone/DNA topoisomerase II/histidine kinase"/>
    <property type="match status" value="1"/>
</dbReference>
<dbReference type="EMBL" id="JPGY02000001">
    <property type="protein sequence ID" value="KRU11071.1"/>
    <property type="molecule type" value="Genomic_DNA"/>
</dbReference>
<keyword evidence="16" id="KW-1185">Reference proteome</keyword>
<gene>
    <name evidence="13" type="primary">lytS</name>
    <name evidence="13" type="ORF">CLPA_c28670</name>
    <name evidence="14" type="ORF">CP6013_00318</name>
</gene>
<dbReference type="PATRIC" id="fig|1262449.3.peg.1313"/>
<dbReference type="Pfam" id="PF02518">
    <property type="entry name" value="HATPase_c"/>
    <property type="match status" value="1"/>
</dbReference>
<feature type="transmembrane region" description="Helical" evidence="11">
    <location>
        <begin position="150"/>
        <end position="171"/>
    </location>
</feature>
<dbReference type="eggNOG" id="COG3275">
    <property type="taxonomic scope" value="Bacteria"/>
</dbReference>
<dbReference type="Proteomes" id="UP000028042">
    <property type="component" value="Unassembled WGS sequence"/>
</dbReference>
<keyword evidence="9" id="KW-0902">Two-component regulatory system</keyword>
<dbReference type="Pfam" id="PF06580">
    <property type="entry name" value="His_kinase"/>
    <property type="match status" value="1"/>
</dbReference>
<proteinExistence type="predicted"/>
<dbReference type="PANTHER" id="PTHR34220:SF7">
    <property type="entry name" value="SENSOR HISTIDINE KINASE YPDA"/>
    <property type="match status" value="1"/>
</dbReference>
<dbReference type="PROSITE" id="PS50109">
    <property type="entry name" value="HIS_KIN"/>
    <property type="match status" value="1"/>
</dbReference>
<reference evidence="14" key="2">
    <citation type="submission" date="2015-10" db="EMBL/GenBank/DDBJ databases">
        <title>Improved Draft Genome Sequence of Clostridium pasteurianum Strain ATCC 6013 (DSM 525) Using a Hybrid Next-Generation Sequencing Approach.</title>
        <authorList>
            <person name="Pyne M.E."/>
            <person name="Utturkar S.M."/>
            <person name="Brown S.D."/>
            <person name="Moo-Young M."/>
            <person name="Chung D.A."/>
            <person name="Chou P.C."/>
        </authorList>
    </citation>
    <scope>NUCLEOTIDE SEQUENCE</scope>
    <source>
        <strain evidence="14">ATCC 6013</strain>
    </source>
</reference>
<dbReference type="RefSeq" id="WP_003443114.1">
    <property type="nucleotide sequence ID" value="NZ_ANZB01000003.1"/>
</dbReference>
<evidence type="ECO:0000313" key="13">
    <source>
        <dbReference type="EMBL" id="AJA52921.1"/>
    </source>
</evidence>
<organism evidence="13 16">
    <name type="scientific">Clostridium pasteurianum DSM 525 = ATCC 6013</name>
    <dbReference type="NCBI Taxonomy" id="1262449"/>
    <lineage>
        <taxon>Bacteria</taxon>
        <taxon>Bacillati</taxon>
        <taxon>Bacillota</taxon>
        <taxon>Clostridia</taxon>
        <taxon>Eubacteriales</taxon>
        <taxon>Clostridiaceae</taxon>
        <taxon>Clostridium</taxon>
    </lineage>
</organism>
<dbReference type="InterPro" id="IPR003594">
    <property type="entry name" value="HATPase_dom"/>
</dbReference>
<keyword evidence="10 11" id="KW-0472">Membrane</keyword>
<dbReference type="Gene3D" id="1.10.1760.20">
    <property type="match status" value="1"/>
</dbReference>
<keyword evidence="6 14" id="KW-0418">Kinase</keyword>
<feature type="transmembrane region" description="Helical" evidence="11">
    <location>
        <begin position="41"/>
        <end position="58"/>
    </location>
</feature>
<evidence type="ECO:0000313" key="15">
    <source>
        <dbReference type="Proteomes" id="UP000028042"/>
    </source>
</evidence>
<evidence type="ECO:0000256" key="5">
    <source>
        <dbReference type="ARBA" id="ARBA00022741"/>
    </source>
</evidence>
<dbReference type="PANTHER" id="PTHR34220">
    <property type="entry name" value="SENSOR HISTIDINE KINASE YPDA"/>
    <property type="match status" value="1"/>
</dbReference>
<dbReference type="InterPro" id="IPR036890">
    <property type="entry name" value="HATPase_C_sf"/>
</dbReference>
<dbReference type="EC" id="2.7.13.3" evidence="13"/>
<reference evidence="13 16" key="1">
    <citation type="journal article" date="2015" name="Genome Announc.">
        <title>Complete Genome Sequence of the Nitrogen-Fixing and Solvent-Producing Clostridium pasteurianum DSM 525.</title>
        <authorList>
            <person name="Poehlein A."/>
            <person name="Grosse-Honebrink A."/>
            <person name="Zhang Y."/>
            <person name="Minton N.P."/>
            <person name="Daniel R."/>
        </authorList>
    </citation>
    <scope>NUCLEOTIDE SEQUENCE [LARGE SCALE GENOMIC DNA]</scope>
    <source>
        <strain evidence="13">DSM 525</strain>
        <strain evidence="16">DSM 525 / ATCC 6013</strain>
    </source>
</reference>
<evidence type="ECO:0000313" key="16">
    <source>
        <dbReference type="Proteomes" id="UP000030905"/>
    </source>
</evidence>
<dbReference type="GO" id="GO:0071555">
    <property type="term" value="P:cell wall organization"/>
    <property type="evidence" value="ECO:0007669"/>
    <property type="project" value="InterPro"/>
</dbReference>
<evidence type="ECO:0000256" key="1">
    <source>
        <dbReference type="ARBA" id="ARBA00004651"/>
    </source>
</evidence>
<dbReference type="Gene3D" id="3.30.565.10">
    <property type="entry name" value="Histidine kinase-like ATPase, C-terminal domain"/>
    <property type="match status" value="1"/>
</dbReference>
<dbReference type="KEGG" id="cpae:CPAST_c28670"/>
<evidence type="ECO:0000256" key="7">
    <source>
        <dbReference type="ARBA" id="ARBA00022840"/>
    </source>
</evidence>
<reference evidence="14 15" key="3">
    <citation type="journal article" name="Genome Announc.">
        <title>Improved Draft Genome Sequence of Clostridium pasteurianum Strain ATCC 6013 (DSM 525) Using a Hybrid Next-Generation Sequencing Approach.</title>
        <authorList>
            <person name="Pyne M.E."/>
            <person name="Utturkar S."/>
            <person name="Brown S.D."/>
            <person name="Moo-Young M."/>
            <person name="Chung D.A."/>
            <person name="Chou C.P."/>
        </authorList>
    </citation>
    <scope>NUCLEOTIDE SEQUENCE [LARGE SCALE GENOMIC DNA]</scope>
    <source>
        <strain evidence="14 15">ATCC 6013</strain>
    </source>
</reference>
<keyword evidence="4 11" id="KW-0812">Transmembrane</keyword>
<feature type="transmembrane region" description="Helical" evidence="11">
    <location>
        <begin position="113"/>
        <end position="138"/>
    </location>
</feature>
<evidence type="ECO:0000313" key="14">
    <source>
        <dbReference type="EMBL" id="KRU11071.1"/>
    </source>
</evidence>
<keyword evidence="2" id="KW-1003">Cell membrane</keyword>
<sequence>MIYIKLLENMSLIVLFAYMYNQSNLLKKLIEKNSRRRNKIFVILFFALLGVIGNYTGIDIGPYAKHEINISKGNLGIYDAIANTRPIASIVSGYIYGPFIGMMVGIISGTHRYFLGGFTAFACGISTVVEGIIAGIIGNKVKNKNFNIRYACIAAVIAEAFQMLIILILSYPFYSAVNLVKAIAVPMILINSMGTIIFISTIKSAKEDCNRIAAIEAQKALNIARKTLKYMRKGLNTDTAKKVSNIIYETTNIDGIFIGNKEGILTCSGEDINKKFLIDILKGYYKSPSYKTIKIDNMFFICSPFKIDNSDFEGVLGLGMKSKKNITVYFTEFAEELSELLSNQIELYKLNKLAEEASTAKFRILRAQIEPHFLFNALNTISSFCRTNPLKARDLILNLSNYFRKTLKRQEDFVHLKEEVDFIQSYFSIEKARFGDRLKLFIDIPDKIMDAKVPSFILQPIVENAVKHGILPKMEGGSIYLRVSLEGSEINFSIEDTGIGMDEERLREVLINWPGIGLKNVNERLKLLYGQESALSIETHLNSGTKINFIIPIKEEEVVNG</sequence>
<feature type="domain" description="Histidine kinase" evidence="12">
    <location>
        <begin position="457"/>
        <end position="555"/>
    </location>
</feature>
<evidence type="ECO:0000256" key="4">
    <source>
        <dbReference type="ARBA" id="ARBA00022692"/>
    </source>
</evidence>
<evidence type="ECO:0000259" key="12">
    <source>
        <dbReference type="PROSITE" id="PS50109"/>
    </source>
</evidence>
<evidence type="ECO:0000256" key="3">
    <source>
        <dbReference type="ARBA" id="ARBA00022679"/>
    </source>
</evidence>
<dbReference type="InterPro" id="IPR050640">
    <property type="entry name" value="Bact_2-comp_sensor_kinase"/>
</dbReference>
<keyword evidence="5" id="KW-0547">Nucleotide-binding</keyword>
<dbReference type="Pfam" id="PF07694">
    <property type="entry name" value="5TM-5TMR_LYT"/>
    <property type="match status" value="1"/>
</dbReference>
<dbReference type="Proteomes" id="UP000030905">
    <property type="component" value="Chromosome"/>
</dbReference>
<evidence type="ECO:0000256" key="6">
    <source>
        <dbReference type="ARBA" id="ARBA00022777"/>
    </source>
</evidence>
<protein>
    <submittedName>
        <fullName evidence="13">Sensor protein LytS</fullName>
        <ecNumber evidence="13">2.7.13.3</ecNumber>
    </submittedName>
    <submittedName>
        <fullName evidence="14">Signal transduction histidine kinase, LytS</fullName>
    </submittedName>
</protein>
<dbReference type="GO" id="GO:0000155">
    <property type="term" value="F:phosphorelay sensor kinase activity"/>
    <property type="evidence" value="ECO:0007669"/>
    <property type="project" value="InterPro"/>
</dbReference>
<keyword evidence="3 13" id="KW-0808">Transferase</keyword>
<evidence type="ECO:0000256" key="8">
    <source>
        <dbReference type="ARBA" id="ARBA00022989"/>
    </source>
</evidence>
<keyword evidence="8 11" id="KW-1133">Transmembrane helix</keyword>
<dbReference type="EMBL" id="CP009268">
    <property type="protein sequence ID" value="AJA52921.1"/>
    <property type="molecule type" value="Genomic_DNA"/>
</dbReference>
<evidence type="ECO:0000256" key="9">
    <source>
        <dbReference type="ARBA" id="ARBA00023012"/>
    </source>
</evidence>
<keyword evidence="7" id="KW-0067">ATP-binding</keyword>
<dbReference type="KEGG" id="cpat:CLPA_c28670"/>
<dbReference type="GeneID" id="93074989"/>
<dbReference type="GO" id="GO:0005524">
    <property type="term" value="F:ATP binding"/>
    <property type="evidence" value="ECO:0007669"/>
    <property type="project" value="UniProtKB-KW"/>
</dbReference>
<evidence type="ECO:0000256" key="11">
    <source>
        <dbReference type="SAM" id="Phobius"/>
    </source>
</evidence>
<feature type="transmembrane region" description="Helical" evidence="11">
    <location>
        <begin position="183"/>
        <end position="202"/>
    </location>
</feature>
<comment type="subcellular location">
    <subcellularLocation>
        <location evidence="1">Cell membrane</location>
        <topology evidence="1">Multi-pass membrane protein</topology>
    </subcellularLocation>
</comment>